<keyword evidence="2" id="KW-0805">Transcription regulation</keyword>
<dbReference type="Proteomes" id="UP000184233">
    <property type="component" value="Unassembled WGS sequence"/>
</dbReference>
<keyword evidence="5" id="KW-0804">Transcription</keyword>
<dbReference type="InterPro" id="IPR013324">
    <property type="entry name" value="RNA_pol_sigma_r3/r4-like"/>
</dbReference>
<accession>A0A1M3L5G0</accession>
<proteinExistence type="inferred from homology"/>
<feature type="domain" description="RNA polymerase sigma factor 70 region 4 type 2" evidence="7">
    <location>
        <begin position="123"/>
        <end position="173"/>
    </location>
</feature>
<evidence type="ECO:0000313" key="9">
    <source>
        <dbReference type="Proteomes" id="UP000184233"/>
    </source>
</evidence>
<feature type="domain" description="RNA polymerase sigma-70 region 2" evidence="6">
    <location>
        <begin position="30"/>
        <end position="94"/>
    </location>
</feature>
<dbReference type="InterPro" id="IPR039425">
    <property type="entry name" value="RNA_pol_sigma-70-like"/>
</dbReference>
<dbReference type="Pfam" id="PF04542">
    <property type="entry name" value="Sigma70_r2"/>
    <property type="match status" value="1"/>
</dbReference>
<evidence type="ECO:0000256" key="2">
    <source>
        <dbReference type="ARBA" id="ARBA00023015"/>
    </source>
</evidence>
<dbReference type="InterPro" id="IPR013249">
    <property type="entry name" value="RNA_pol_sigma70_r4_t2"/>
</dbReference>
<evidence type="ECO:0008006" key="10">
    <source>
        <dbReference type="Google" id="ProtNLM"/>
    </source>
</evidence>
<protein>
    <recommendedName>
        <fullName evidence="10">RNA polymerase subunit sigma-24</fullName>
    </recommendedName>
</protein>
<evidence type="ECO:0000313" key="8">
    <source>
        <dbReference type="EMBL" id="OJX60694.1"/>
    </source>
</evidence>
<dbReference type="Gene3D" id="1.10.1740.10">
    <property type="match status" value="1"/>
</dbReference>
<dbReference type="InterPro" id="IPR013325">
    <property type="entry name" value="RNA_pol_sigma_r2"/>
</dbReference>
<reference evidence="8 9" key="1">
    <citation type="submission" date="2016-09" db="EMBL/GenBank/DDBJ databases">
        <title>Genome-resolved meta-omics ties microbial dynamics to process performance in biotechnology for thiocyanate degradation.</title>
        <authorList>
            <person name="Kantor R.S."/>
            <person name="Huddy R.J."/>
            <person name="Iyer R."/>
            <person name="Thomas B.C."/>
            <person name="Brown C.T."/>
            <person name="Anantharaman K."/>
            <person name="Tringe S."/>
            <person name="Hettich R.L."/>
            <person name="Harrison S.T."/>
            <person name="Banfield J.F."/>
        </authorList>
    </citation>
    <scope>NUCLEOTIDE SEQUENCE [LARGE SCALE GENOMIC DNA]</scope>
    <source>
        <strain evidence="8">59-99</strain>
    </source>
</reference>
<evidence type="ECO:0000256" key="5">
    <source>
        <dbReference type="ARBA" id="ARBA00023163"/>
    </source>
</evidence>
<evidence type="ECO:0000259" key="7">
    <source>
        <dbReference type="Pfam" id="PF08281"/>
    </source>
</evidence>
<comment type="caution">
    <text evidence="8">The sequence shown here is derived from an EMBL/GenBank/DDBJ whole genome shotgun (WGS) entry which is preliminary data.</text>
</comment>
<name>A0A1M3L5G0_9BACT</name>
<gene>
    <name evidence="8" type="ORF">BGO89_03725</name>
</gene>
<dbReference type="InterPro" id="IPR036388">
    <property type="entry name" value="WH-like_DNA-bd_sf"/>
</dbReference>
<dbReference type="GO" id="GO:0016987">
    <property type="term" value="F:sigma factor activity"/>
    <property type="evidence" value="ECO:0007669"/>
    <property type="project" value="UniProtKB-KW"/>
</dbReference>
<dbReference type="EMBL" id="MKVH01000003">
    <property type="protein sequence ID" value="OJX60694.1"/>
    <property type="molecule type" value="Genomic_DNA"/>
</dbReference>
<dbReference type="PANTHER" id="PTHR43133">
    <property type="entry name" value="RNA POLYMERASE ECF-TYPE SIGMA FACTO"/>
    <property type="match status" value="1"/>
</dbReference>
<evidence type="ECO:0000259" key="6">
    <source>
        <dbReference type="Pfam" id="PF04542"/>
    </source>
</evidence>
<sequence>MTDPTTYQDRELVAMIHAGQTDAEKAFRVLYNRYVKRLYLYCLKIMGSQATARDIVQDVFLKFLIKVREGEIIESTPAYLMTIARNLCLNQRRNGRIEYMDLEDIMPATEDHPYETKDIHAHLQTAMAALPTAYRETLILQIYGGLSYAEICEVTGETLPVVRHRISRAKQKLRTLLLPILEH</sequence>
<dbReference type="NCBIfam" id="TIGR02937">
    <property type="entry name" value="sigma70-ECF"/>
    <property type="match status" value="1"/>
</dbReference>
<dbReference type="PANTHER" id="PTHR43133:SF8">
    <property type="entry name" value="RNA POLYMERASE SIGMA FACTOR HI_1459-RELATED"/>
    <property type="match status" value="1"/>
</dbReference>
<dbReference type="InterPro" id="IPR014284">
    <property type="entry name" value="RNA_pol_sigma-70_dom"/>
</dbReference>
<dbReference type="InterPro" id="IPR007627">
    <property type="entry name" value="RNA_pol_sigma70_r2"/>
</dbReference>
<dbReference type="AlphaFoldDB" id="A0A1M3L5G0"/>
<dbReference type="Pfam" id="PF08281">
    <property type="entry name" value="Sigma70_r4_2"/>
    <property type="match status" value="1"/>
</dbReference>
<evidence type="ECO:0000256" key="1">
    <source>
        <dbReference type="ARBA" id="ARBA00010641"/>
    </source>
</evidence>
<keyword evidence="4" id="KW-0238">DNA-binding</keyword>
<dbReference type="GO" id="GO:0006352">
    <property type="term" value="P:DNA-templated transcription initiation"/>
    <property type="evidence" value="ECO:0007669"/>
    <property type="project" value="InterPro"/>
</dbReference>
<dbReference type="Gene3D" id="1.10.10.10">
    <property type="entry name" value="Winged helix-like DNA-binding domain superfamily/Winged helix DNA-binding domain"/>
    <property type="match status" value="1"/>
</dbReference>
<keyword evidence="3" id="KW-0731">Sigma factor</keyword>
<dbReference type="STRING" id="1895771.BGO89_03725"/>
<dbReference type="GO" id="GO:0003677">
    <property type="term" value="F:DNA binding"/>
    <property type="evidence" value="ECO:0007669"/>
    <property type="project" value="UniProtKB-KW"/>
</dbReference>
<dbReference type="SUPFAM" id="SSF88659">
    <property type="entry name" value="Sigma3 and sigma4 domains of RNA polymerase sigma factors"/>
    <property type="match status" value="1"/>
</dbReference>
<comment type="similarity">
    <text evidence="1">Belongs to the sigma-70 factor family. ECF subfamily.</text>
</comment>
<evidence type="ECO:0000256" key="4">
    <source>
        <dbReference type="ARBA" id="ARBA00023125"/>
    </source>
</evidence>
<organism evidence="8 9">
    <name type="scientific">Candidatus Kapaibacterium thiocyanatum</name>
    <dbReference type="NCBI Taxonomy" id="1895771"/>
    <lineage>
        <taxon>Bacteria</taxon>
        <taxon>Pseudomonadati</taxon>
        <taxon>Candidatus Kapaibacteriota</taxon>
        <taxon>Candidatus Kapaibacteriia</taxon>
        <taxon>Candidatus Kapaibacteriales</taxon>
        <taxon>Candidatus Kapaibacteriaceae</taxon>
        <taxon>Candidatus Kapaibacterium</taxon>
    </lineage>
</organism>
<dbReference type="CDD" id="cd06171">
    <property type="entry name" value="Sigma70_r4"/>
    <property type="match status" value="1"/>
</dbReference>
<dbReference type="SUPFAM" id="SSF88946">
    <property type="entry name" value="Sigma2 domain of RNA polymerase sigma factors"/>
    <property type="match status" value="1"/>
</dbReference>
<evidence type="ECO:0000256" key="3">
    <source>
        <dbReference type="ARBA" id="ARBA00023082"/>
    </source>
</evidence>